<dbReference type="AlphaFoldDB" id="A0A0B1Q1Y0"/>
<dbReference type="InterPro" id="IPR002491">
    <property type="entry name" value="ABC_transptr_periplasmic_BD"/>
</dbReference>
<dbReference type="STRING" id="370622.LA66_20180"/>
<reference evidence="8 9" key="1">
    <citation type="submission" date="2014-09" db="EMBL/GenBank/DDBJ databases">
        <title>Isolation and characterization of Aurantimonas altamirensis ON-56566 from clinical sample following a dog bite.</title>
        <authorList>
            <person name="Eshaghi A."/>
            <person name="Li A."/>
            <person name="Shahinas D."/>
            <person name="Bahn P."/>
            <person name="Kus J.V."/>
            <person name="Patel S.N."/>
        </authorList>
    </citation>
    <scope>NUCLEOTIDE SEQUENCE [LARGE SCALE GENOMIC DNA]</scope>
    <source>
        <strain evidence="8 9">ON-56566</strain>
    </source>
</reference>
<feature type="signal peptide" evidence="6">
    <location>
        <begin position="1"/>
        <end position="36"/>
    </location>
</feature>
<evidence type="ECO:0000259" key="7">
    <source>
        <dbReference type="PROSITE" id="PS50983"/>
    </source>
</evidence>
<sequence length="315" mass="33017">MEGASTVQPQSRRLSTPLLAGLLAACAMSFAAGAMAQETVSVEDARGTQEVPLKPQTVVVFDMASLDTLGALGVEVAGVPQVALPDYLQPFAEVEKVGSLFEPDLEAVNALQPDLIIVGGRSGPKAEALSAIAPTLDMTVDQRNFVASAEKNVKTLARVFGKEAQADTALEKLDASIEGLRAKADKAGSALIVLTTGNKMSAYGKGSRFGVLHDTFGFQPADPDLAVANHGEAISFEYIAKTNPDWLFVIDRDAAIGQGAAAAMLDNELVGGTKAWKDGQVVYLTPANWYLIGGGLQAMQQNVDQITQALDKSGQ</sequence>
<evidence type="ECO:0000256" key="4">
    <source>
        <dbReference type="ARBA" id="ARBA00022496"/>
    </source>
</evidence>
<protein>
    <submittedName>
        <fullName evidence="8">Iron ABC transporter substrate-binding protein</fullName>
    </submittedName>
</protein>
<keyword evidence="5 6" id="KW-0732">Signal</keyword>
<dbReference type="GO" id="GO:0030288">
    <property type="term" value="C:outer membrane-bounded periplasmic space"/>
    <property type="evidence" value="ECO:0007669"/>
    <property type="project" value="TreeGrafter"/>
</dbReference>
<evidence type="ECO:0000313" key="9">
    <source>
        <dbReference type="Proteomes" id="UP000030826"/>
    </source>
</evidence>
<keyword evidence="4" id="KW-0408">Iron</keyword>
<keyword evidence="4" id="KW-0406">Ion transport</keyword>
<gene>
    <name evidence="8" type="ORF">LA66_20180</name>
</gene>
<dbReference type="GO" id="GO:1901678">
    <property type="term" value="P:iron coordination entity transport"/>
    <property type="evidence" value="ECO:0007669"/>
    <property type="project" value="UniProtKB-ARBA"/>
</dbReference>
<comment type="caution">
    <text evidence="8">The sequence shown here is derived from an EMBL/GenBank/DDBJ whole genome shotgun (WGS) entry which is preliminary data.</text>
</comment>
<keyword evidence="4" id="KW-0410">Iron transport</keyword>
<comment type="subcellular location">
    <subcellularLocation>
        <location evidence="1">Cell envelope</location>
    </subcellularLocation>
</comment>
<dbReference type="EMBL" id="JRFJ01000009">
    <property type="protein sequence ID" value="KHJ53027.1"/>
    <property type="molecule type" value="Genomic_DNA"/>
</dbReference>
<evidence type="ECO:0000256" key="1">
    <source>
        <dbReference type="ARBA" id="ARBA00004196"/>
    </source>
</evidence>
<dbReference type="PROSITE" id="PS50983">
    <property type="entry name" value="FE_B12_PBP"/>
    <property type="match status" value="1"/>
</dbReference>
<dbReference type="PANTHER" id="PTHR30532:SF28">
    <property type="entry name" value="PETROBACTIN-BINDING PROTEIN YCLQ"/>
    <property type="match status" value="1"/>
</dbReference>
<dbReference type="CDD" id="cd01140">
    <property type="entry name" value="FatB"/>
    <property type="match status" value="1"/>
</dbReference>
<dbReference type="SUPFAM" id="SSF53807">
    <property type="entry name" value="Helical backbone' metal receptor"/>
    <property type="match status" value="1"/>
</dbReference>
<dbReference type="Gene3D" id="3.40.50.1980">
    <property type="entry name" value="Nitrogenase molybdenum iron protein domain"/>
    <property type="match status" value="2"/>
</dbReference>
<dbReference type="Proteomes" id="UP000030826">
    <property type="component" value="Unassembled WGS sequence"/>
</dbReference>
<dbReference type="InterPro" id="IPR051313">
    <property type="entry name" value="Bact_iron-sidero_bind"/>
</dbReference>
<dbReference type="OrthoDB" id="63946at2"/>
<evidence type="ECO:0000256" key="2">
    <source>
        <dbReference type="ARBA" id="ARBA00008814"/>
    </source>
</evidence>
<accession>A0A0B1Q1Y0</accession>
<evidence type="ECO:0000256" key="3">
    <source>
        <dbReference type="ARBA" id="ARBA00022448"/>
    </source>
</evidence>
<feature type="domain" description="Fe/B12 periplasmic-binding" evidence="7">
    <location>
        <begin position="57"/>
        <end position="314"/>
    </location>
</feature>
<dbReference type="Pfam" id="PF01497">
    <property type="entry name" value="Peripla_BP_2"/>
    <property type="match status" value="1"/>
</dbReference>
<comment type="similarity">
    <text evidence="2">Belongs to the bacterial solute-binding protein 8 family.</text>
</comment>
<proteinExistence type="inferred from homology"/>
<organism evidence="8 9">
    <name type="scientific">Aureimonas altamirensis</name>
    <dbReference type="NCBI Taxonomy" id="370622"/>
    <lineage>
        <taxon>Bacteria</taxon>
        <taxon>Pseudomonadati</taxon>
        <taxon>Pseudomonadota</taxon>
        <taxon>Alphaproteobacteria</taxon>
        <taxon>Hyphomicrobiales</taxon>
        <taxon>Aurantimonadaceae</taxon>
        <taxon>Aureimonas</taxon>
    </lineage>
</organism>
<name>A0A0B1Q1Y0_9HYPH</name>
<feature type="chain" id="PRO_5005422956" evidence="6">
    <location>
        <begin position="37"/>
        <end position="315"/>
    </location>
</feature>
<keyword evidence="3" id="KW-0813">Transport</keyword>
<evidence type="ECO:0000256" key="5">
    <source>
        <dbReference type="ARBA" id="ARBA00022729"/>
    </source>
</evidence>
<evidence type="ECO:0000313" key="8">
    <source>
        <dbReference type="EMBL" id="KHJ53027.1"/>
    </source>
</evidence>
<dbReference type="InterPro" id="IPR033870">
    <property type="entry name" value="FatB"/>
</dbReference>
<evidence type="ECO:0000256" key="6">
    <source>
        <dbReference type="SAM" id="SignalP"/>
    </source>
</evidence>
<dbReference type="PANTHER" id="PTHR30532">
    <property type="entry name" value="IRON III DICITRATE-BINDING PERIPLASMIC PROTEIN"/>
    <property type="match status" value="1"/>
</dbReference>